<sequence length="397" mass="42833">MKTVLISGASIAGPTLAYWLSEFGFAPTVVERAPAPRDGGYKIDIRGVALDVVERMGLLPKVRALSTDMKAAHFVDAHGKVLATMDAELFGGREDADVEIMRGDLGRLLHEATADRVEYVFGDSITSLTETDDGVLVTFERGPSRVFDLVVGADGLHSNVRGLAFGDEGRFVRDLGHHISIFTVPNHLNLDRTEMCRAVPGGTALMYATARAADARAMFLFASEGPARDRNDVEGQKTTVAERFADLGWEVPRLLDAMADAPDFYYDSLSQIHMDTWSSGRVTLVGDAAYCASPASGQGTSLSLVGAYVLAGELAAAAGDHTAAFVAYERELRPFVTANQDLAEGNLKGMVMKSGLQIRFQMFMLRLLPHLPGSSAMARRITEKIHKAATSVSLKSY</sequence>
<dbReference type="Gene3D" id="3.50.50.60">
    <property type="entry name" value="FAD/NAD(P)-binding domain"/>
    <property type="match status" value="1"/>
</dbReference>
<evidence type="ECO:0000313" key="2">
    <source>
        <dbReference type="EMBL" id="MEV0974550.1"/>
    </source>
</evidence>
<proteinExistence type="predicted"/>
<keyword evidence="2" id="KW-0503">Monooxygenase</keyword>
<dbReference type="GO" id="GO:0004497">
    <property type="term" value="F:monooxygenase activity"/>
    <property type="evidence" value="ECO:0007669"/>
    <property type="project" value="UniProtKB-KW"/>
</dbReference>
<comment type="caution">
    <text evidence="2">The sequence shown here is derived from an EMBL/GenBank/DDBJ whole genome shotgun (WGS) entry which is preliminary data.</text>
</comment>
<dbReference type="Pfam" id="PF01494">
    <property type="entry name" value="FAD_binding_3"/>
    <property type="match status" value="1"/>
</dbReference>
<dbReference type="Gene3D" id="3.30.9.10">
    <property type="entry name" value="D-Amino Acid Oxidase, subunit A, domain 2"/>
    <property type="match status" value="1"/>
</dbReference>
<reference evidence="2 3" key="1">
    <citation type="submission" date="2024-06" db="EMBL/GenBank/DDBJ databases">
        <title>The Natural Products Discovery Center: Release of the First 8490 Sequenced Strains for Exploring Actinobacteria Biosynthetic Diversity.</title>
        <authorList>
            <person name="Kalkreuter E."/>
            <person name="Kautsar S.A."/>
            <person name="Yang D."/>
            <person name="Bader C.D."/>
            <person name="Teijaro C.N."/>
            <person name="Fluegel L."/>
            <person name="Davis C.M."/>
            <person name="Simpson J.R."/>
            <person name="Lauterbach L."/>
            <person name="Steele A.D."/>
            <person name="Gui C."/>
            <person name="Meng S."/>
            <person name="Li G."/>
            <person name="Viehrig K."/>
            <person name="Ye F."/>
            <person name="Su P."/>
            <person name="Kiefer A.F."/>
            <person name="Nichols A."/>
            <person name="Cepeda A.J."/>
            <person name="Yan W."/>
            <person name="Fan B."/>
            <person name="Jiang Y."/>
            <person name="Adhikari A."/>
            <person name="Zheng C.-J."/>
            <person name="Schuster L."/>
            <person name="Cowan T.M."/>
            <person name="Smanski M.J."/>
            <person name="Chevrette M.G."/>
            <person name="De Carvalho L.P.S."/>
            <person name="Shen B."/>
        </authorList>
    </citation>
    <scope>NUCLEOTIDE SEQUENCE [LARGE SCALE GENOMIC DNA]</scope>
    <source>
        <strain evidence="2 3">NPDC050100</strain>
    </source>
</reference>
<organism evidence="2 3">
    <name type="scientific">Microtetraspora glauca</name>
    <dbReference type="NCBI Taxonomy" id="1996"/>
    <lineage>
        <taxon>Bacteria</taxon>
        <taxon>Bacillati</taxon>
        <taxon>Actinomycetota</taxon>
        <taxon>Actinomycetes</taxon>
        <taxon>Streptosporangiales</taxon>
        <taxon>Streptosporangiaceae</taxon>
        <taxon>Microtetraspora</taxon>
    </lineage>
</organism>
<name>A0ABV3GSE0_MICGL</name>
<feature type="domain" description="FAD-binding" evidence="1">
    <location>
        <begin position="3"/>
        <end position="340"/>
    </location>
</feature>
<keyword evidence="3" id="KW-1185">Reference proteome</keyword>
<accession>A0ABV3GSE0</accession>
<dbReference type="Proteomes" id="UP001551675">
    <property type="component" value="Unassembled WGS sequence"/>
</dbReference>
<evidence type="ECO:0000259" key="1">
    <source>
        <dbReference type="Pfam" id="PF01494"/>
    </source>
</evidence>
<evidence type="ECO:0000313" key="3">
    <source>
        <dbReference type="Proteomes" id="UP001551675"/>
    </source>
</evidence>
<dbReference type="EMBL" id="JBFALK010000032">
    <property type="protein sequence ID" value="MEV0974550.1"/>
    <property type="molecule type" value="Genomic_DNA"/>
</dbReference>
<dbReference type="SUPFAM" id="SSF51905">
    <property type="entry name" value="FAD/NAD(P)-binding domain"/>
    <property type="match status" value="1"/>
</dbReference>
<keyword evidence="2" id="KW-0560">Oxidoreductase</keyword>
<dbReference type="RefSeq" id="WP_358141311.1">
    <property type="nucleotide sequence ID" value="NZ_JBFALK010000032.1"/>
</dbReference>
<dbReference type="InterPro" id="IPR002938">
    <property type="entry name" value="FAD-bd"/>
</dbReference>
<dbReference type="PRINTS" id="PR00420">
    <property type="entry name" value="RNGMNOXGNASE"/>
</dbReference>
<dbReference type="PANTHER" id="PTHR46865">
    <property type="entry name" value="OXIDOREDUCTASE-RELATED"/>
    <property type="match status" value="1"/>
</dbReference>
<gene>
    <name evidence="2" type="ORF">AB0I59_38660</name>
</gene>
<dbReference type="PANTHER" id="PTHR46865:SF2">
    <property type="entry name" value="MONOOXYGENASE"/>
    <property type="match status" value="1"/>
</dbReference>
<dbReference type="InterPro" id="IPR051704">
    <property type="entry name" value="FAD_aromatic-hydroxylase"/>
</dbReference>
<protein>
    <submittedName>
        <fullName evidence="2">FAD-dependent monooxygenase</fullName>
    </submittedName>
</protein>
<dbReference type="InterPro" id="IPR036188">
    <property type="entry name" value="FAD/NAD-bd_sf"/>
</dbReference>